<dbReference type="SUPFAM" id="SSF69318">
    <property type="entry name" value="Integrin alpha N-terminal domain"/>
    <property type="match status" value="1"/>
</dbReference>
<evidence type="ECO:0000313" key="1">
    <source>
        <dbReference type="EMBL" id="VAW32395.1"/>
    </source>
</evidence>
<gene>
    <name evidence="1" type="ORF">MNBD_CPR01-609</name>
</gene>
<dbReference type="EMBL" id="UOEV01000044">
    <property type="protein sequence ID" value="VAW32395.1"/>
    <property type="molecule type" value="Genomic_DNA"/>
</dbReference>
<reference evidence="1" key="1">
    <citation type="submission" date="2018-06" db="EMBL/GenBank/DDBJ databases">
        <authorList>
            <person name="Zhirakovskaya E."/>
        </authorList>
    </citation>
    <scope>NUCLEOTIDE SEQUENCE</scope>
</reference>
<dbReference type="GO" id="GO:0006629">
    <property type="term" value="P:lipid metabolic process"/>
    <property type="evidence" value="ECO:0007669"/>
    <property type="project" value="InterPro"/>
</dbReference>
<accession>A0A3B0UMS0</accession>
<protein>
    <submittedName>
        <fullName evidence="1">Uncharacterized protein</fullName>
    </submittedName>
</protein>
<proteinExistence type="predicted"/>
<name>A0A3B0UMS0_9ZZZZ</name>
<dbReference type="Gene3D" id="3.40.50.1820">
    <property type="entry name" value="alpha/beta hydrolase"/>
    <property type="match status" value="1"/>
</dbReference>
<dbReference type="Pfam" id="PF02450">
    <property type="entry name" value="LCAT"/>
    <property type="match status" value="1"/>
</dbReference>
<dbReference type="PANTHER" id="PTHR11440">
    <property type="entry name" value="LECITHIN-CHOLESTEROL ACYLTRANSFERASE-RELATED"/>
    <property type="match status" value="1"/>
</dbReference>
<dbReference type="GO" id="GO:0008374">
    <property type="term" value="F:O-acyltransferase activity"/>
    <property type="evidence" value="ECO:0007669"/>
    <property type="project" value="InterPro"/>
</dbReference>
<organism evidence="1">
    <name type="scientific">hydrothermal vent metagenome</name>
    <dbReference type="NCBI Taxonomy" id="652676"/>
    <lineage>
        <taxon>unclassified sequences</taxon>
        <taxon>metagenomes</taxon>
        <taxon>ecological metagenomes</taxon>
    </lineage>
</organism>
<dbReference type="AlphaFoldDB" id="A0A3B0UMS0"/>
<dbReference type="InterPro" id="IPR029058">
    <property type="entry name" value="AB_hydrolase_fold"/>
</dbReference>
<sequence>MRARIFFYVSLVVLAGGIFVTPQISHALYVNTPVNFVSRLKYTGLSWTNPNIRISIAMKDGGTYSVPFSIGGDTQAGIAGGNFFDVEGILYHISATSSARTFSAGFDGDITVPFAWSQEGKYELDLYKIPPPELMIAPWWRRGLAFLIGKTAYAADTEAPIFVKTIHFTIKDADNPCGAPNSCTDNVLFIPGTEASRLYYRGEFGLEHQVWEPDWHTDIPYLAMNSDGTSKYKLYTKDVIGKMEAHNPLESTIAKIFKKDLEVYGKFENFLNRLVASSTINAWKAYPYDWRYDVRDVVKNGTLTELPDGSIKRVYLVNVLKRLASTSKTKKVTIVAHSNGGLVAKALVQYLGADASKYIDRIIVVGTPQWGTPSSIGVMLHGDGETMLGGLVMNGAETRTIIDKLPDAYDLLPSRTYFAHVADPVVVFKTDDSISGKFATQFGSVVTSFSNFSNFLEDSAGLDAQTGGSKNLYAPVPLSSSILAKASATHFALDKWTPPFGISFTAIAGWGQDTVKTLLYTTKSKTVCNALTAGPIPLQCEQVPYLEHTATTTQDGDGTVVSPSAVGKAKDSLYFDTVTFKKQKRVVIVHRNLMAAYPIQNTIKDLLDNTPTNSESYIQKAKPTSSTTPIKLRISTHSPVNIVVTDSNGAQSGVLQIPGTDFSGIKRDIIGGSVHIFDDEEYVTVPKNGVYHIIVSGYAHGFATIQVETIKSDGGITTSALFADIPTSASSTVSFIETNGVSSAPKVDIDGDGKTDLVVASSVPGADPLAYVRYMKNVIDKLGLQKSTQHSLDMRLSAIEHQIEFPREWFNGKTMHRMHKRVHVFRNKKILLILRPQLSSLTHFVEWQFGLSAKLSKLKMFNLFHMKGGLSEQQAELIINMINQLKSLL</sequence>
<dbReference type="InterPro" id="IPR028994">
    <property type="entry name" value="Integrin_alpha_N"/>
</dbReference>
<dbReference type="SUPFAM" id="SSF53474">
    <property type="entry name" value="alpha/beta-Hydrolases"/>
    <property type="match status" value="1"/>
</dbReference>
<dbReference type="InterPro" id="IPR003386">
    <property type="entry name" value="LACT/PDAT_acylTrfase"/>
</dbReference>